<feature type="region of interest" description="Disordered" evidence="1">
    <location>
        <begin position="628"/>
        <end position="676"/>
    </location>
</feature>
<sequence>MAAHSNRSPSPLSSRPTNPNPRNSEQNPAPRRSFSGNNPFGKPSVLTNPRRFDPITPANSPSDFGRRRSVGIECTGSSHLKDYEEKENDVKDHFLKASKVQSPAKGSKNFMAPTISAASKFTPSPRKKVLVERNDPVRTSISLSDGKAMFFSTMMSANVPEELESKSEMGLHQNHKNGCSLDLKVADSNKADKEGPPVSKPSKRVSFSSVPLESENVTESLSESVVTDSDSLILESSLKNKVSCSSVSPALAQLDADPSLPPYDPKTNYFSPRPQFLHYKPNPRIGILLNKEKVVDRDELEQLDYSLMDEVMSENLSDSEGAEESQTEDSQKEEFDVGASADMVIGLEESEDNPFASEPSESLPVSTTVIDAISEENLVKPNDNKPWRFSRLMCFSMLMMFLLACASISVMRSPLHDQFVLKDLSLSDLSILYHQSRASAKVNLDWLVEHVNQFSVDSVAFTSKLANEFGKGEKQGPLQFMNLSELQMSTSKGGHLLNEENEELVENLEETELEEELDTETDIAEEETNAEVDNDQNFEEVFDTQDNDVLETEEVSHDSAELVSEYSEDIQSQREDKSADLVPILAGQESELEAAVVETASESAETEKSHDDDINLGTSCELEAAVKVAPKRAEPEKSHDELEVASDKSHDDVKVNSLSESVQSSPTLESPPSEDKRLSQYVMGASSLFAALVAVAAFTHHYKRNRNLSNVILTDPVPNKQTDYAFTGTKHFHQEKQISHNWETEVDVIGESCPSEMSSFQKGSSYSKKETRGASEVQSIERKTRKYSERESLASSSEYSRGSASYGSFTTYERIPIKNADGDEEIITPVRRSSRIRSNQFTSP</sequence>
<feature type="compositionally biased region" description="Polar residues" evidence="1">
    <location>
        <begin position="656"/>
        <end position="670"/>
    </location>
</feature>
<feature type="region of interest" description="Disordered" evidence="1">
    <location>
        <begin position="754"/>
        <end position="844"/>
    </location>
</feature>
<gene>
    <name evidence="2" type="ORF">CDL12_19590</name>
</gene>
<evidence type="ECO:0000256" key="1">
    <source>
        <dbReference type="SAM" id="MobiDB-lite"/>
    </source>
</evidence>
<feature type="compositionally biased region" description="Low complexity" evidence="1">
    <location>
        <begin position="1"/>
        <end position="24"/>
    </location>
</feature>
<feature type="region of interest" description="Disordered" evidence="1">
    <location>
        <begin position="314"/>
        <end position="335"/>
    </location>
</feature>
<feature type="compositionally biased region" description="Polar residues" evidence="1">
    <location>
        <begin position="755"/>
        <end position="766"/>
    </location>
</feature>
<keyword evidence="3" id="KW-1185">Reference proteome</keyword>
<evidence type="ECO:0000313" key="3">
    <source>
        <dbReference type="Proteomes" id="UP000231279"/>
    </source>
</evidence>
<name>A0A2G9GRC9_9LAMI</name>
<feature type="compositionally biased region" description="Basic and acidic residues" evidence="1">
    <location>
        <begin position="631"/>
        <end position="654"/>
    </location>
</feature>
<dbReference type="OrthoDB" id="676522at2759"/>
<proteinExistence type="predicted"/>
<feature type="compositionally biased region" description="Basic and acidic residues" evidence="1">
    <location>
        <begin position="767"/>
        <end position="792"/>
    </location>
</feature>
<dbReference type="PANTHER" id="PTHR34775:SF4">
    <property type="entry name" value="TRANSMEMBRANE PROTEIN"/>
    <property type="match status" value="1"/>
</dbReference>
<dbReference type="EMBL" id="NKXS01003977">
    <property type="protein sequence ID" value="PIN07841.1"/>
    <property type="molecule type" value="Genomic_DNA"/>
</dbReference>
<feature type="compositionally biased region" description="Polar residues" evidence="1">
    <location>
        <begin position="205"/>
        <end position="224"/>
    </location>
</feature>
<evidence type="ECO:0000313" key="2">
    <source>
        <dbReference type="EMBL" id="PIN07841.1"/>
    </source>
</evidence>
<dbReference type="AlphaFoldDB" id="A0A2G9GRC9"/>
<feature type="compositionally biased region" description="Basic and acidic residues" evidence="1">
    <location>
        <begin position="185"/>
        <end position="195"/>
    </location>
</feature>
<dbReference type="PANTHER" id="PTHR34775">
    <property type="entry name" value="TRANSMEMBRANE PROTEIN"/>
    <property type="match status" value="1"/>
</dbReference>
<protein>
    <submittedName>
        <fullName evidence="2">Uncharacterized protein</fullName>
    </submittedName>
</protein>
<dbReference type="STRING" id="429701.A0A2G9GRC9"/>
<accession>A0A2G9GRC9</accession>
<reference evidence="3" key="1">
    <citation type="journal article" date="2018" name="Gigascience">
        <title>Genome assembly of the Pink Ipe (Handroanthus impetiginosus, Bignoniaceae), a highly valued, ecologically keystone Neotropical timber forest tree.</title>
        <authorList>
            <person name="Silva-Junior O.B."/>
            <person name="Grattapaglia D."/>
            <person name="Novaes E."/>
            <person name="Collevatti R.G."/>
        </authorList>
    </citation>
    <scope>NUCLEOTIDE SEQUENCE [LARGE SCALE GENOMIC DNA]</scope>
    <source>
        <strain evidence="3">cv. UFG-1</strain>
    </source>
</reference>
<organism evidence="2 3">
    <name type="scientific">Handroanthus impetiginosus</name>
    <dbReference type="NCBI Taxonomy" id="429701"/>
    <lineage>
        <taxon>Eukaryota</taxon>
        <taxon>Viridiplantae</taxon>
        <taxon>Streptophyta</taxon>
        <taxon>Embryophyta</taxon>
        <taxon>Tracheophyta</taxon>
        <taxon>Spermatophyta</taxon>
        <taxon>Magnoliopsida</taxon>
        <taxon>eudicotyledons</taxon>
        <taxon>Gunneridae</taxon>
        <taxon>Pentapetalae</taxon>
        <taxon>asterids</taxon>
        <taxon>lamiids</taxon>
        <taxon>Lamiales</taxon>
        <taxon>Bignoniaceae</taxon>
        <taxon>Crescentiina</taxon>
        <taxon>Tabebuia alliance</taxon>
        <taxon>Handroanthus</taxon>
    </lineage>
</organism>
<comment type="caution">
    <text evidence="2">The sequence shown here is derived from an EMBL/GenBank/DDBJ whole genome shotgun (WGS) entry which is preliminary data.</text>
</comment>
<dbReference type="Proteomes" id="UP000231279">
    <property type="component" value="Unassembled WGS sequence"/>
</dbReference>
<feature type="region of interest" description="Disordered" evidence="1">
    <location>
        <begin position="185"/>
        <end position="224"/>
    </location>
</feature>
<feature type="region of interest" description="Disordered" evidence="1">
    <location>
        <begin position="1"/>
        <end position="80"/>
    </location>
</feature>
<feature type="region of interest" description="Disordered" evidence="1">
    <location>
        <begin position="596"/>
        <end position="616"/>
    </location>
</feature>
<feature type="compositionally biased region" description="Low complexity" evidence="1">
    <location>
        <begin position="793"/>
        <end position="808"/>
    </location>
</feature>